<accession>A0A2S6ICB2</accession>
<comment type="caution">
    <text evidence="1">The sequence shown here is derived from an EMBL/GenBank/DDBJ whole genome shotgun (WGS) entry which is preliminary data.</text>
</comment>
<gene>
    <name evidence="1" type="ORF">CLV92_12215</name>
</gene>
<organism evidence="1 2">
    <name type="scientific">Kineococcus xinjiangensis</name>
    <dbReference type="NCBI Taxonomy" id="512762"/>
    <lineage>
        <taxon>Bacteria</taxon>
        <taxon>Bacillati</taxon>
        <taxon>Actinomycetota</taxon>
        <taxon>Actinomycetes</taxon>
        <taxon>Kineosporiales</taxon>
        <taxon>Kineosporiaceae</taxon>
        <taxon>Kineococcus</taxon>
    </lineage>
</organism>
<dbReference type="Proteomes" id="UP000239485">
    <property type="component" value="Unassembled WGS sequence"/>
</dbReference>
<keyword evidence="2" id="KW-1185">Reference proteome</keyword>
<dbReference type="RefSeq" id="WP_104435729.1">
    <property type="nucleotide sequence ID" value="NZ_PTJD01000022.1"/>
</dbReference>
<dbReference type="EMBL" id="PTJD01000022">
    <property type="protein sequence ID" value="PPK90840.1"/>
    <property type="molecule type" value="Genomic_DNA"/>
</dbReference>
<reference evidence="1 2" key="1">
    <citation type="submission" date="2018-02" db="EMBL/GenBank/DDBJ databases">
        <title>Genomic Encyclopedia of Archaeal and Bacterial Type Strains, Phase II (KMG-II): from individual species to whole genera.</title>
        <authorList>
            <person name="Goeker M."/>
        </authorList>
    </citation>
    <scope>NUCLEOTIDE SEQUENCE [LARGE SCALE GENOMIC DNA]</scope>
    <source>
        <strain evidence="1 2">DSM 22857</strain>
    </source>
</reference>
<dbReference type="AlphaFoldDB" id="A0A2S6ICB2"/>
<sequence>MSLAIFGLFLLGALVGGCWKNGRATFVAVVAVMLGMTIAGSDGALSGVAGSLIEGVRTALDAFGRSLFGA</sequence>
<evidence type="ECO:0000313" key="2">
    <source>
        <dbReference type="Proteomes" id="UP000239485"/>
    </source>
</evidence>
<evidence type="ECO:0000313" key="1">
    <source>
        <dbReference type="EMBL" id="PPK90840.1"/>
    </source>
</evidence>
<proteinExistence type="predicted"/>
<dbReference type="OrthoDB" id="3297199at2"/>
<name>A0A2S6ICB2_9ACTN</name>
<protein>
    <submittedName>
        <fullName evidence="1">Uncharacterized protein</fullName>
    </submittedName>
</protein>